<dbReference type="HOGENOM" id="CLU_309938_0_0_1"/>
<dbReference type="eggNOG" id="ENOG502SWPF">
    <property type="taxonomic scope" value="Eukaryota"/>
</dbReference>
<evidence type="ECO:0000313" key="3">
    <source>
        <dbReference type="EMBL" id="CAG86321.2"/>
    </source>
</evidence>
<reference evidence="3 4" key="1">
    <citation type="journal article" date="2004" name="Nature">
        <title>Genome evolution in yeasts.</title>
        <authorList>
            <consortium name="Genolevures"/>
            <person name="Dujon B."/>
            <person name="Sherman D."/>
            <person name="Fischer G."/>
            <person name="Durrens P."/>
            <person name="Casaregola S."/>
            <person name="Lafontaine I."/>
            <person name="de Montigny J."/>
            <person name="Marck C."/>
            <person name="Neuveglise C."/>
            <person name="Talla E."/>
            <person name="Goffard N."/>
            <person name="Frangeul L."/>
            <person name="Aigle M."/>
            <person name="Anthouard V."/>
            <person name="Babour A."/>
            <person name="Barbe V."/>
            <person name="Barnay S."/>
            <person name="Blanchin S."/>
            <person name="Beckerich J.M."/>
            <person name="Beyne E."/>
            <person name="Bleykasten C."/>
            <person name="Boisrame A."/>
            <person name="Boyer J."/>
            <person name="Cattolico L."/>
            <person name="Confanioleri F."/>
            <person name="de Daruvar A."/>
            <person name="Despons L."/>
            <person name="Fabre E."/>
            <person name="Fairhead C."/>
            <person name="Ferry-Dumazet H."/>
            <person name="Groppi A."/>
            <person name="Hantraye F."/>
            <person name="Hennequin C."/>
            <person name="Jauniaux N."/>
            <person name="Joyet P."/>
            <person name="Kachouri R."/>
            <person name="Kerrest A."/>
            <person name="Koszul R."/>
            <person name="Lemaire M."/>
            <person name="Lesur I."/>
            <person name="Ma L."/>
            <person name="Muller H."/>
            <person name="Nicaud J.M."/>
            <person name="Nikolski M."/>
            <person name="Oztas S."/>
            <person name="Ozier-Kalogeropoulos O."/>
            <person name="Pellenz S."/>
            <person name="Potier S."/>
            <person name="Richard G.F."/>
            <person name="Straub M.L."/>
            <person name="Suleau A."/>
            <person name="Swennene D."/>
            <person name="Tekaia F."/>
            <person name="Wesolowski-Louvel M."/>
            <person name="Westhof E."/>
            <person name="Wirth B."/>
            <person name="Zeniou-Meyer M."/>
            <person name="Zivanovic I."/>
            <person name="Bolotin-Fukuhara M."/>
            <person name="Thierry A."/>
            <person name="Bouchier C."/>
            <person name="Caudron B."/>
            <person name="Scarpelli C."/>
            <person name="Gaillardin C."/>
            <person name="Weissenbach J."/>
            <person name="Wincker P."/>
            <person name="Souciet J.L."/>
        </authorList>
    </citation>
    <scope>NUCLEOTIDE SEQUENCE [LARGE SCALE GENOMIC DNA]</scope>
    <source>
        <strain evidence="4">ATCC 36239 / CBS 767 / BCRC 21394 / JCM 1990 / NBRC 0083 / IGC 2968</strain>
    </source>
</reference>
<feature type="compositionally biased region" description="Low complexity" evidence="1">
    <location>
        <begin position="147"/>
        <end position="161"/>
    </location>
</feature>
<feature type="region of interest" description="Disordered" evidence="1">
    <location>
        <begin position="146"/>
        <end position="167"/>
    </location>
</feature>
<feature type="transmembrane region" description="Helical" evidence="2">
    <location>
        <begin position="37"/>
        <end position="59"/>
    </location>
</feature>
<gene>
    <name evidence="3" type="ordered locus">DEHA2C13090g</name>
</gene>
<feature type="transmembrane region" description="Helical" evidence="2">
    <location>
        <begin position="110"/>
        <end position="130"/>
    </location>
</feature>
<evidence type="ECO:0000256" key="2">
    <source>
        <dbReference type="SAM" id="Phobius"/>
    </source>
</evidence>
<dbReference type="InParanoid" id="Q6BU74"/>
<keyword evidence="2" id="KW-1133">Transmembrane helix</keyword>
<feature type="transmembrane region" description="Helical" evidence="2">
    <location>
        <begin position="6"/>
        <end position="30"/>
    </location>
</feature>
<accession>Q6BU74</accession>
<feature type="transmembrane region" description="Helical" evidence="2">
    <location>
        <begin position="65"/>
        <end position="90"/>
    </location>
</feature>
<dbReference type="Proteomes" id="UP000000599">
    <property type="component" value="Chromosome C"/>
</dbReference>
<keyword evidence="4" id="KW-1185">Reference proteome</keyword>
<keyword evidence="2" id="KW-0812">Transmembrane</keyword>
<dbReference type="AlphaFoldDB" id="Q6BU74"/>
<feature type="region of interest" description="Disordered" evidence="1">
    <location>
        <begin position="459"/>
        <end position="524"/>
    </location>
</feature>
<dbReference type="VEuPathDB" id="FungiDB:DEHA2C13090g"/>
<sequence>MVDCMLIAIPVDLLVMLLSITTSSLGIAILTSQNMAIALLLFIIGGFISGGLLVIQMLFRSNLTPIFFILQLVAYIFQIVTGIVFCINIIHNHFDFSKGFKGWEVAVPTLFIIDVFLMAISITLLFVVFLQSGPDEIEDVDLEKDTVSSSDTSCGSPTSGTYPIEKDNSSQHLNVTQYQQVSKKISDQTLVEGPMYDTVVKTTINNINADNDLAYIMNYTPTDEASDYSYYTNKNWMDSNANLHSIKLSTDLTNIPTPETPTKSFSKRTNFGLFRMNTRAIDSSNKLVNENPNVIPDLKQSKSVPNFIKTANLDNNININNKKPRFEAIPDLNHSDIKKLNQNCSQATPVNYVYDQSAGINSYESSTNKHRRVSLIESNCNDIPQGEHNIKVVGNKNIVKRSKSASSIGGGKSRKSNVDQRRKSIHDEKIFLRNVNESLLPAVLRSGESPIMELRRQQEIQGKQTEEQNKSPFSQKGSPKHSSNLQRDVGSDLSPVGEGDSSEAEKSNIGEITESDDSPDYLNLPFISEFDEPIDQDKFRGFDQDTAVIEEPSEIFKKTPKKKGTYQFNDLNFEKQTFAQSGQQKVEEQLPEDYYKALNGLEKIPKSSSTSNFMWKQEGKENGTSSSMNHISLKDWDSNSIKWNEHRTRSGANLNIAGITRLVSDHNLKSMSTDSDSVIPADMDLLPPLEYRLDNIDNLSDLHSATGSTKEVEPDYSFTSLNRSSSAPSLHTYREPYPGLDCVYSASQESKSLSIKSSENTLRHINTPPERNVSLTASSSPIKKFFQESPKRLNVIFKRKPNTRYSVDLSSLKDPNINSYHKHTSSVVSNQFSMYSSKSSKSSSPKKTFKALLRSPSKFQTPSPVEPSFAECSKPASQNKLFNNNNNDGCSIYANENALSFWDLDTAHSSERSRVSSVPSAVIGEYDREKWRTLKALQNQEKVSFEGVEA</sequence>
<evidence type="ECO:0000256" key="1">
    <source>
        <dbReference type="SAM" id="MobiDB-lite"/>
    </source>
</evidence>
<dbReference type="EMBL" id="CR382135">
    <property type="protein sequence ID" value="CAG86321.2"/>
    <property type="molecule type" value="Genomic_DNA"/>
</dbReference>
<keyword evidence="2" id="KW-0472">Membrane</keyword>
<dbReference type="OMA" id="ESRIMEV"/>
<evidence type="ECO:0000313" key="4">
    <source>
        <dbReference type="Proteomes" id="UP000000599"/>
    </source>
</evidence>
<protein>
    <submittedName>
        <fullName evidence="3">DEHA2C13090p</fullName>
    </submittedName>
</protein>
<feature type="compositionally biased region" description="Polar residues" evidence="1">
    <location>
        <begin position="470"/>
        <end position="486"/>
    </location>
</feature>
<organism evidence="3 4">
    <name type="scientific">Debaryomyces hansenii (strain ATCC 36239 / CBS 767 / BCRC 21394 / JCM 1990 / NBRC 0083 / IGC 2968)</name>
    <name type="common">Yeast</name>
    <name type="synonym">Torulaspora hansenii</name>
    <dbReference type="NCBI Taxonomy" id="284592"/>
    <lineage>
        <taxon>Eukaryota</taxon>
        <taxon>Fungi</taxon>
        <taxon>Dikarya</taxon>
        <taxon>Ascomycota</taxon>
        <taxon>Saccharomycotina</taxon>
        <taxon>Pichiomycetes</taxon>
        <taxon>Debaryomycetaceae</taxon>
        <taxon>Debaryomyces</taxon>
    </lineage>
</organism>
<dbReference type="STRING" id="284592.Q6BU74"/>
<feature type="compositionally biased region" description="Basic and acidic residues" evidence="1">
    <location>
        <begin position="459"/>
        <end position="469"/>
    </location>
</feature>
<feature type="region of interest" description="Disordered" evidence="1">
    <location>
        <begin position="396"/>
        <end position="422"/>
    </location>
</feature>
<proteinExistence type="predicted"/>
<dbReference type="GeneID" id="2900724"/>
<name>Q6BU74_DEBHA</name>
<dbReference type="OrthoDB" id="4085918at2759"/>
<dbReference type="RefSeq" id="XP_458245.2">
    <property type="nucleotide sequence ID" value="XM_458245.1"/>
</dbReference>
<feature type="region of interest" description="Disordered" evidence="1">
    <location>
        <begin position="755"/>
        <end position="776"/>
    </location>
</feature>
<dbReference type="KEGG" id="dha:DEHA2C13090g"/>